<feature type="region of interest" description="Disordered" evidence="1">
    <location>
        <begin position="1"/>
        <end position="23"/>
    </location>
</feature>
<evidence type="ECO:0000313" key="3">
    <source>
        <dbReference type="EMBL" id="GAS89022.1"/>
    </source>
</evidence>
<feature type="compositionally biased region" description="Basic and acidic residues" evidence="1">
    <location>
        <begin position="321"/>
        <end position="355"/>
    </location>
</feature>
<proteinExistence type="predicted"/>
<feature type="compositionally biased region" description="Low complexity" evidence="1">
    <location>
        <begin position="218"/>
        <end position="235"/>
    </location>
</feature>
<feature type="compositionally biased region" description="Basic and acidic residues" evidence="1">
    <location>
        <begin position="192"/>
        <end position="203"/>
    </location>
</feature>
<dbReference type="Pfam" id="PF18879">
    <property type="entry name" value="EspA_EspE"/>
    <property type="match status" value="1"/>
</dbReference>
<gene>
    <name evidence="3" type="ORF">RMCB_3118</name>
</gene>
<dbReference type="STRING" id="146020.RMCB_3118"/>
<dbReference type="Proteomes" id="UP000069620">
    <property type="component" value="Unassembled WGS sequence"/>
</dbReference>
<evidence type="ECO:0000313" key="4">
    <source>
        <dbReference type="Proteomes" id="UP000069620"/>
    </source>
</evidence>
<evidence type="ECO:0000256" key="1">
    <source>
        <dbReference type="SAM" id="MobiDB-lite"/>
    </source>
</evidence>
<accession>A0A100VZT9</accession>
<dbReference type="RefSeq" id="WP_062829458.1">
    <property type="nucleotide sequence ID" value="NZ_BCSX01000024.1"/>
</dbReference>
<dbReference type="AlphaFoldDB" id="A0A100VZT9"/>
<feature type="domain" description="ESX-1 secretion-associated protein EspA/EspE-like" evidence="2">
    <location>
        <begin position="39"/>
        <end position="121"/>
    </location>
</feature>
<name>A0A100VZT9_9MYCO</name>
<dbReference type="EMBL" id="BCSX01000024">
    <property type="protein sequence ID" value="GAS89022.1"/>
    <property type="molecule type" value="Genomic_DNA"/>
</dbReference>
<reference evidence="4" key="2">
    <citation type="submission" date="2016-02" db="EMBL/GenBank/DDBJ databases">
        <title>Draft genome sequence of five rapidly growing Mycobacterium species.</title>
        <authorList>
            <person name="Katahira K."/>
            <person name="Gotou Y."/>
            <person name="Iida K."/>
            <person name="Ogura Y."/>
            <person name="Hayashi T."/>
        </authorList>
    </citation>
    <scope>NUCLEOTIDE SEQUENCE [LARGE SCALE GENOMIC DNA]</scope>
    <source>
        <strain evidence="4">JCM15654</strain>
    </source>
</reference>
<sequence>MGMTGDTAKSGKEPIVGRGPREGILDAGRNVIEGMKTTTGTGTPDDGSMFGTGAEQLGKAGATLKSAFPDDSWHSSGSSAYAARNNEQLSRTAAMIEADHTVATVLARESEQIWTTRENLDGQSDWLADMSQVTTAIGNIPYVGKASQTATEIAMVARAVGASTEQLLTMQQNVDANAAELHGAVAKYADIARDTKPDERATEDSTPATAPPRRPESADPAAPASATPAAVSQPSPAEPQQTTASPASAPGRPAATGGGDMGAAMAGTVVGSILGPLGGILGGITQAASQALQAAVQAATQTVQGVTQGIGQAQPYSATLDNEKLDVADGKDEQSDKAEKDEKDDKPAKDVKDSRNAGAPAVDKGEKDTNPGTPDAGAGVPEAAGPTDKGAAKTLPPDLGTGEFSGGAGRAPARAEVDSEQAQLSVPAAVRLDGATPGSTSVTGT</sequence>
<feature type="region of interest" description="Disordered" evidence="1">
    <location>
        <begin position="321"/>
        <end position="445"/>
    </location>
</feature>
<dbReference type="OrthoDB" id="4718801at2"/>
<protein>
    <recommendedName>
        <fullName evidence="2">ESX-1 secretion-associated protein EspA/EspE-like domain-containing protein</fullName>
    </recommendedName>
</protein>
<keyword evidence="4" id="KW-1185">Reference proteome</keyword>
<comment type="caution">
    <text evidence="3">The sequence shown here is derived from an EMBL/GenBank/DDBJ whole genome shotgun (WGS) entry which is preliminary data.</text>
</comment>
<feature type="region of interest" description="Disordered" evidence="1">
    <location>
        <begin position="192"/>
        <end position="260"/>
    </location>
</feature>
<reference evidence="4" key="1">
    <citation type="journal article" date="2016" name="Genome Announc.">
        <title>Draft Genome Sequences of Five Rapidly Growing Mycobacterium Species, M. thermoresistibile, M. fortuitum subsp. acetamidolyticum, M. canariasense, M. brisbanense, and M. novocastrense.</title>
        <authorList>
            <person name="Katahira K."/>
            <person name="Ogura Y."/>
            <person name="Gotoh Y."/>
            <person name="Hayashi T."/>
        </authorList>
    </citation>
    <scope>NUCLEOTIDE SEQUENCE [LARGE SCALE GENOMIC DNA]</scope>
    <source>
        <strain evidence="4">JCM15654</strain>
    </source>
</reference>
<organism evidence="3 4">
    <name type="scientific">Mycolicibacterium brisbanense</name>
    <dbReference type="NCBI Taxonomy" id="146020"/>
    <lineage>
        <taxon>Bacteria</taxon>
        <taxon>Bacillati</taxon>
        <taxon>Actinomycetota</taxon>
        <taxon>Actinomycetes</taxon>
        <taxon>Mycobacteriales</taxon>
        <taxon>Mycobacteriaceae</taxon>
        <taxon>Mycolicibacterium</taxon>
    </lineage>
</organism>
<dbReference type="InterPro" id="IPR043796">
    <property type="entry name" value="ESX-1_EspA/EspE-like"/>
</dbReference>
<feature type="compositionally biased region" description="Low complexity" evidence="1">
    <location>
        <begin position="242"/>
        <end position="255"/>
    </location>
</feature>
<evidence type="ECO:0000259" key="2">
    <source>
        <dbReference type="Pfam" id="PF18879"/>
    </source>
</evidence>